<keyword evidence="4" id="KW-1185">Reference proteome</keyword>
<evidence type="ECO:0000256" key="1">
    <source>
        <dbReference type="ARBA" id="ARBA00006937"/>
    </source>
</evidence>
<dbReference type="OrthoDB" id="9882762at2759"/>
<dbReference type="GO" id="GO:0097431">
    <property type="term" value="C:mitotic spindle pole"/>
    <property type="evidence" value="ECO:0007669"/>
    <property type="project" value="TreeGrafter"/>
</dbReference>
<dbReference type="EMBL" id="JAPFRF010000005">
    <property type="protein sequence ID" value="KAJ7331951.1"/>
    <property type="molecule type" value="Genomic_DNA"/>
</dbReference>
<evidence type="ECO:0000313" key="3">
    <source>
        <dbReference type="EMBL" id="KAJ7331951.1"/>
    </source>
</evidence>
<dbReference type="GO" id="GO:0070372">
    <property type="term" value="P:regulation of ERK1 and ERK2 cascade"/>
    <property type="evidence" value="ECO:0007669"/>
    <property type="project" value="TreeGrafter"/>
</dbReference>
<comment type="similarity">
    <text evidence="1">Belongs to the FAM83 family.</text>
</comment>
<proteinExistence type="inferred from homology"/>
<comment type="caution">
    <text evidence="3">The sequence shown here is derived from an EMBL/GenBank/DDBJ whole genome shotgun (WGS) entry which is preliminary data.</text>
</comment>
<dbReference type="GO" id="GO:0019901">
    <property type="term" value="F:protein kinase binding"/>
    <property type="evidence" value="ECO:0007669"/>
    <property type="project" value="TreeGrafter"/>
</dbReference>
<dbReference type="Proteomes" id="UP001142489">
    <property type="component" value="Unassembled WGS sequence"/>
</dbReference>
<name>A0A9Q1B2U6_9SAUR</name>
<dbReference type="PANTHER" id="PTHR16181:SF29">
    <property type="entry name" value="PROTEIN FAM83A-RELATED"/>
    <property type="match status" value="1"/>
</dbReference>
<reference evidence="3" key="1">
    <citation type="journal article" date="2023" name="DNA Res.">
        <title>Chromosome-level genome assembly of Phrynocephalus forsythii using third-generation DNA sequencing and Hi-C analysis.</title>
        <authorList>
            <person name="Qi Y."/>
            <person name="Zhao W."/>
            <person name="Zhao Y."/>
            <person name="Niu C."/>
            <person name="Cao S."/>
            <person name="Zhang Y."/>
        </authorList>
    </citation>
    <scope>NUCLEOTIDE SEQUENCE</scope>
    <source>
        <tissue evidence="3">Muscle</tissue>
    </source>
</reference>
<evidence type="ECO:0000313" key="4">
    <source>
        <dbReference type="Proteomes" id="UP001142489"/>
    </source>
</evidence>
<dbReference type="AlphaFoldDB" id="A0A9Q1B2U6"/>
<evidence type="ECO:0000259" key="2">
    <source>
        <dbReference type="Pfam" id="PF07894"/>
    </source>
</evidence>
<accession>A0A9Q1B2U6</accession>
<dbReference type="InterPro" id="IPR012461">
    <property type="entry name" value="SACK1"/>
</dbReference>
<feature type="domain" description="Scaffolding anchor of CK1" evidence="2">
    <location>
        <begin position="23"/>
        <end position="157"/>
    </location>
</feature>
<organism evidence="3 4">
    <name type="scientific">Phrynocephalus forsythii</name>
    <dbReference type="NCBI Taxonomy" id="171643"/>
    <lineage>
        <taxon>Eukaryota</taxon>
        <taxon>Metazoa</taxon>
        <taxon>Chordata</taxon>
        <taxon>Craniata</taxon>
        <taxon>Vertebrata</taxon>
        <taxon>Euteleostomi</taxon>
        <taxon>Lepidosauria</taxon>
        <taxon>Squamata</taxon>
        <taxon>Bifurcata</taxon>
        <taxon>Unidentata</taxon>
        <taxon>Episquamata</taxon>
        <taxon>Toxicofera</taxon>
        <taxon>Iguania</taxon>
        <taxon>Acrodonta</taxon>
        <taxon>Agamidae</taxon>
        <taxon>Agaminae</taxon>
        <taxon>Phrynocephalus</taxon>
    </lineage>
</organism>
<dbReference type="PANTHER" id="PTHR16181">
    <property type="entry name" value="PROTEIN FAM83A-RELATED"/>
    <property type="match status" value="1"/>
</dbReference>
<sequence>MANQSQCLDDAPFRGFRYWDPSPPQPYSEAQRLALEELIAGGRTAFLAFLRREKVRAFLSEHEIQAVLRAAVPPPKADESLAAEQTLNTSLDCSSLTYFPVQSDVEPPVLELGWPAFVSGSFRGLTRVETHFQPSFGETIYPCKEVVRKQIRSAREVSKEEAICTKQPHAWKNSSRVGGPKPVCLAKDPDMYLGICVY</sequence>
<protein>
    <recommendedName>
        <fullName evidence="2">Scaffolding anchor of CK1 domain-containing protein</fullName>
    </recommendedName>
</protein>
<dbReference type="GO" id="GO:0007165">
    <property type="term" value="P:signal transduction"/>
    <property type="evidence" value="ECO:0007669"/>
    <property type="project" value="TreeGrafter"/>
</dbReference>
<dbReference type="GO" id="GO:0032006">
    <property type="term" value="P:regulation of TOR signaling"/>
    <property type="evidence" value="ECO:0007669"/>
    <property type="project" value="TreeGrafter"/>
</dbReference>
<dbReference type="GO" id="GO:0005829">
    <property type="term" value="C:cytosol"/>
    <property type="evidence" value="ECO:0007669"/>
    <property type="project" value="TreeGrafter"/>
</dbReference>
<dbReference type="GO" id="GO:1902480">
    <property type="term" value="P:protein localization to mitotic spindle"/>
    <property type="evidence" value="ECO:0007669"/>
    <property type="project" value="TreeGrafter"/>
</dbReference>
<dbReference type="GO" id="GO:1902808">
    <property type="term" value="P:positive regulation of cell cycle G1/S phase transition"/>
    <property type="evidence" value="ECO:0007669"/>
    <property type="project" value="TreeGrafter"/>
</dbReference>
<dbReference type="InterPro" id="IPR050944">
    <property type="entry name" value="FAM83"/>
</dbReference>
<gene>
    <name evidence="3" type="ORF">JRQ81_014131</name>
</gene>
<dbReference type="Pfam" id="PF07894">
    <property type="entry name" value="SACK1"/>
    <property type="match status" value="1"/>
</dbReference>